<evidence type="ECO:0000313" key="10">
    <source>
        <dbReference type="Proteomes" id="UP000515788"/>
    </source>
</evidence>
<keyword evidence="1 6" id="KW-0479">Metal-binding</keyword>
<evidence type="ECO:0008006" key="11">
    <source>
        <dbReference type="Google" id="ProtNLM"/>
    </source>
</evidence>
<keyword evidence="3 6" id="KW-0863">Zinc-finger</keyword>
<dbReference type="GO" id="GO:0089701">
    <property type="term" value="C:U2AF complex"/>
    <property type="evidence" value="ECO:0007669"/>
    <property type="project" value="InterPro"/>
</dbReference>
<evidence type="ECO:0000313" key="9">
    <source>
        <dbReference type="EMBL" id="QLL34665.1"/>
    </source>
</evidence>
<sequence length="176" mass="20932">MSNRYDSRESCNFYYKIGACRHGDKCSKRHVRPSRSHTIVMYNMLYFPAGGLDNSRFDELYEDVYIEACRFGPVRSMVICENGNDHLKGNVYIHFESEEDALRARDSFNTRWFDERPIYCDLTHISDFRDAICRKHDTRACERGDECNFMHVRRPSTKLRIDLEKSQAKKWHTRTP</sequence>
<feature type="domain" description="RRM" evidence="7">
    <location>
        <begin position="37"/>
        <end position="125"/>
    </location>
</feature>
<dbReference type="InterPro" id="IPR000571">
    <property type="entry name" value="Znf_CCCH"/>
</dbReference>
<dbReference type="GeneID" id="59327931"/>
<dbReference type="SMART" id="SM00356">
    <property type="entry name" value="ZnF_C3H1"/>
    <property type="match status" value="2"/>
</dbReference>
<evidence type="ECO:0000256" key="6">
    <source>
        <dbReference type="PROSITE-ProRule" id="PRU00723"/>
    </source>
</evidence>
<keyword evidence="5" id="KW-0694">RNA-binding</keyword>
<dbReference type="PROSITE" id="PS50102">
    <property type="entry name" value="RRM"/>
    <property type="match status" value="1"/>
</dbReference>
<evidence type="ECO:0000256" key="5">
    <source>
        <dbReference type="PROSITE-ProRule" id="PRU00176"/>
    </source>
</evidence>
<evidence type="ECO:0000256" key="4">
    <source>
        <dbReference type="ARBA" id="ARBA00022833"/>
    </source>
</evidence>
<feature type="domain" description="C3H1-type" evidence="8">
    <location>
        <begin position="5"/>
        <end position="33"/>
    </location>
</feature>
<dbReference type="InterPro" id="IPR003954">
    <property type="entry name" value="RRM_euk-type"/>
</dbReference>
<keyword evidence="10" id="KW-1185">Reference proteome</keyword>
<protein>
    <recommendedName>
        <fullName evidence="11">Splicing factor U2AF 23 kDa subunit</fullName>
    </recommendedName>
</protein>
<dbReference type="PROSITE" id="PS50103">
    <property type="entry name" value="ZF_C3H1"/>
    <property type="match status" value="2"/>
</dbReference>
<evidence type="ECO:0000256" key="1">
    <source>
        <dbReference type="ARBA" id="ARBA00022723"/>
    </source>
</evidence>
<organism evidence="9 10">
    <name type="scientific">Torulaspora globosa</name>
    <dbReference type="NCBI Taxonomy" id="48254"/>
    <lineage>
        <taxon>Eukaryota</taxon>
        <taxon>Fungi</taxon>
        <taxon>Dikarya</taxon>
        <taxon>Ascomycota</taxon>
        <taxon>Saccharomycotina</taxon>
        <taxon>Saccharomycetes</taxon>
        <taxon>Saccharomycetales</taxon>
        <taxon>Saccharomycetaceae</taxon>
        <taxon>Torulaspora</taxon>
    </lineage>
</organism>
<dbReference type="SUPFAM" id="SSF54928">
    <property type="entry name" value="RNA-binding domain, RBD"/>
    <property type="match status" value="1"/>
</dbReference>
<evidence type="ECO:0000259" key="8">
    <source>
        <dbReference type="PROSITE" id="PS50103"/>
    </source>
</evidence>
<dbReference type="PANTHER" id="PTHR12620">
    <property type="entry name" value="U2 SNRNP AUXILIARY FACTOR, SMALL SUBUNIT"/>
    <property type="match status" value="1"/>
</dbReference>
<dbReference type="InterPro" id="IPR012677">
    <property type="entry name" value="Nucleotide-bd_a/b_plait_sf"/>
</dbReference>
<accession>A0A7G3ZMC9</accession>
<keyword evidence="2" id="KW-0677">Repeat</keyword>
<dbReference type="SMART" id="SM00360">
    <property type="entry name" value="RRM"/>
    <property type="match status" value="1"/>
</dbReference>
<dbReference type="InterPro" id="IPR009145">
    <property type="entry name" value="U2AF_small"/>
</dbReference>
<dbReference type="InterPro" id="IPR035979">
    <property type="entry name" value="RBD_domain_sf"/>
</dbReference>
<feature type="domain" description="C3H1-type" evidence="8">
    <location>
        <begin position="127"/>
        <end position="154"/>
    </location>
</feature>
<evidence type="ECO:0000256" key="3">
    <source>
        <dbReference type="ARBA" id="ARBA00022771"/>
    </source>
</evidence>
<dbReference type="OrthoDB" id="423462at2759"/>
<evidence type="ECO:0000256" key="2">
    <source>
        <dbReference type="ARBA" id="ARBA00022737"/>
    </source>
</evidence>
<keyword evidence="4 6" id="KW-0862">Zinc</keyword>
<dbReference type="PRINTS" id="PR01848">
    <property type="entry name" value="U2AUXFACTOR"/>
</dbReference>
<gene>
    <name evidence="9" type="ORF">HG536_0H00400</name>
</gene>
<dbReference type="Gene3D" id="3.30.70.330">
    <property type="match status" value="1"/>
</dbReference>
<dbReference type="Pfam" id="PF00642">
    <property type="entry name" value="zf-CCCH"/>
    <property type="match status" value="1"/>
</dbReference>
<name>A0A7G3ZMC9_9SACH</name>
<dbReference type="EMBL" id="CP059253">
    <property type="protein sequence ID" value="QLL34665.1"/>
    <property type="molecule type" value="Genomic_DNA"/>
</dbReference>
<dbReference type="KEGG" id="tgb:HG536_0H00400"/>
<dbReference type="Proteomes" id="UP000515788">
    <property type="component" value="Chromosome 8"/>
</dbReference>
<feature type="zinc finger region" description="C3H1-type" evidence="6">
    <location>
        <begin position="127"/>
        <end position="154"/>
    </location>
</feature>
<dbReference type="GO" id="GO:0008270">
    <property type="term" value="F:zinc ion binding"/>
    <property type="evidence" value="ECO:0007669"/>
    <property type="project" value="UniProtKB-KW"/>
</dbReference>
<proteinExistence type="predicted"/>
<dbReference type="RefSeq" id="XP_037141339.1">
    <property type="nucleotide sequence ID" value="XM_037285443.1"/>
</dbReference>
<feature type="zinc finger region" description="C3H1-type" evidence="6">
    <location>
        <begin position="5"/>
        <end position="33"/>
    </location>
</feature>
<dbReference type="GO" id="GO:0000398">
    <property type="term" value="P:mRNA splicing, via spliceosome"/>
    <property type="evidence" value="ECO:0007669"/>
    <property type="project" value="InterPro"/>
</dbReference>
<evidence type="ECO:0000259" key="7">
    <source>
        <dbReference type="PROSITE" id="PS50102"/>
    </source>
</evidence>
<dbReference type="InterPro" id="IPR000504">
    <property type="entry name" value="RRM_dom"/>
</dbReference>
<reference evidence="9 10" key="1">
    <citation type="submission" date="2020-06" db="EMBL/GenBank/DDBJ databases">
        <title>The yeast mating-type switching endonuclease HO is a domesticated member of an unorthodox homing genetic element family.</title>
        <authorList>
            <person name="Coughlan A.Y."/>
            <person name="Lombardi L."/>
            <person name="Braun-Galleani S."/>
            <person name="Martos A.R."/>
            <person name="Galeote V."/>
            <person name="Bigey F."/>
            <person name="Dequin S."/>
            <person name="Byrne K.P."/>
            <person name="Wolfe K.H."/>
        </authorList>
    </citation>
    <scope>NUCLEOTIDE SEQUENCE [LARGE SCALE GENOMIC DNA]</scope>
    <source>
        <strain evidence="9 10">CBS764</strain>
    </source>
</reference>
<dbReference type="GO" id="GO:0003723">
    <property type="term" value="F:RNA binding"/>
    <property type="evidence" value="ECO:0007669"/>
    <property type="project" value="UniProtKB-UniRule"/>
</dbReference>
<dbReference type="SMART" id="SM00361">
    <property type="entry name" value="RRM_1"/>
    <property type="match status" value="1"/>
</dbReference>
<dbReference type="Pfam" id="PF00076">
    <property type="entry name" value="RRM_1"/>
    <property type="match status" value="1"/>
</dbReference>
<dbReference type="AlphaFoldDB" id="A0A7G3ZMC9"/>